<protein>
    <submittedName>
        <fullName evidence="2">DUF5710 domain-containing protein</fullName>
    </submittedName>
</protein>
<comment type="caution">
    <text evidence="2">The sequence shown here is derived from an EMBL/GenBank/DDBJ whole genome shotgun (WGS) entry which is preliminary data.</text>
</comment>
<name>A0ABV5XB36_9NOCA</name>
<evidence type="ECO:0000313" key="2">
    <source>
        <dbReference type="EMBL" id="MFB9779668.1"/>
    </source>
</evidence>
<accession>A0ABV5XB36</accession>
<organism evidence="2 3">
    <name type="scientific">Rhodococcus baikonurensis</name>
    <dbReference type="NCBI Taxonomy" id="172041"/>
    <lineage>
        <taxon>Bacteria</taxon>
        <taxon>Bacillati</taxon>
        <taxon>Actinomycetota</taxon>
        <taxon>Actinomycetes</taxon>
        <taxon>Mycobacteriales</taxon>
        <taxon>Nocardiaceae</taxon>
        <taxon>Rhodococcus</taxon>
        <taxon>Rhodococcus erythropolis group</taxon>
    </lineage>
</organism>
<dbReference type="Pfam" id="PF18974">
    <property type="entry name" value="DUF5710"/>
    <property type="match status" value="1"/>
</dbReference>
<sequence length="268" mass="30909">MVDRIWLDVPYVEKDLAKAEGAKWDPSAKRWYAPKAAMAGLTRWTATPDIPEILPGEDRSLGHGLFVDLIPDTCWFTNVRFCVEPKEWERLRRMVTRRAGMQCEICGFPEDKQTQRWLEVHERWQYDWPTKVQRLGRLICVCTPCHQVTHFGLAQIKGNEEEALQHFTAVTGMTRPQARRHIAAAFDEWKIRSHGVWTLDLSILTDIGVQVHRPPSATDRQIIGHGLPSSIQAQRPREVVPPTGAIHMNDASTPLRWRDRIAAWWRAL</sequence>
<dbReference type="RefSeq" id="WP_378374311.1">
    <property type="nucleotide sequence ID" value="NZ_JBHMAS010000010.1"/>
</dbReference>
<dbReference type="InterPro" id="IPR043764">
    <property type="entry name" value="DUF5710"/>
</dbReference>
<keyword evidence="3" id="KW-1185">Reference proteome</keyword>
<dbReference type="Proteomes" id="UP001589587">
    <property type="component" value="Unassembled WGS sequence"/>
</dbReference>
<proteinExistence type="predicted"/>
<reference evidence="2 3" key="1">
    <citation type="submission" date="2024-09" db="EMBL/GenBank/DDBJ databases">
        <authorList>
            <person name="Sun Q."/>
            <person name="Mori K."/>
        </authorList>
    </citation>
    <scope>NUCLEOTIDE SEQUENCE [LARGE SCALE GENOMIC DNA]</scope>
    <source>
        <strain evidence="2 3">JCM 11411</strain>
    </source>
</reference>
<evidence type="ECO:0000259" key="1">
    <source>
        <dbReference type="Pfam" id="PF18974"/>
    </source>
</evidence>
<feature type="domain" description="DUF5710" evidence="1">
    <location>
        <begin position="4"/>
        <end position="44"/>
    </location>
</feature>
<dbReference type="EMBL" id="JBHMAS010000010">
    <property type="protein sequence ID" value="MFB9779668.1"/>
    <property type="molecule type" value="Genomic_DNA"/>
</dbReference>
<gene>
    <name evidence="2" type="ORF">ACFFQ6_08235</name>
</gene>
<evidence type="ECO:0000313" key="3">
    <source>
        <dbReference type="Proteomes" id="UP001589587"/>
    </source>
</evidence>